<accession>A2ST01</accession>
<evidence type="ECO:0000259" key="1">
    <source>
        <dbReference type="PROSITE" id="PS50983"/>
    </source>
</evidence>
<dbReference type="PANTHER" id="PTHR30535:SF7">
    <property type="entry name" value="IRON(III) DICITRATE-BINDING PROTEIN"/>
    <property type="match status" value="1"/>
</dbReference>
<dbReference type="GeneID" id="4794543"/>
<dbReference type="STRING" id="410358.Mlab_1288"/>
<evidence type="ECO:0000313" key="3">
    <source>
        <dbReference type="Proteomes" id="UP000000365"/>
    </source>
</evidence>
<dbReference type="Proteomes" id="UP000000365">
    <property type="component" value="Chromosome"/>
</dbReference>
<dbReference type="PANTHER" id="PTHR30535">
    <property type="entry name" value="VITAMIN B12-BINDING PROTEIN"/>
    <property type="match status" value="1"/>
</dbReference>
<protein>
    <submittedName>
        <fullName evidence="2">Periplasmic binding protein</fullName>
    </submittedName>
</protein>
<keyword evidence="3" id="KW-1185">Reference proteome</keyword>
<dbReference type="SUPFAM" id="SSF53807">
    <property type="entry name" value="Helical backbone' metal receptor"/>
    <property type="match status" value="1"/>
</dbReference>
<organism evidence="2 3">
    <name type="scientific">Methanocorpusculum labreanum (strain ATCC 43576 / DSM 4855 / Z)</name>
    <dbReference type="NCBI Taxonomy" id="410358"/>
    <lineage>
        <taxon>Archaea</taxon>
        <taxon>Methanobacteriati</taxon>
        <taxon>Methanobacteriota</taxon>
        <taxon>Stenosarchaea group</taxon>
        <taxon>Methanomicrobia</taxon>
        <taxon>Methanomicrobiales</taxon>
        <taxon>Methanocorpusculaceae</taxon>
        <taxon>Methanocorpusculum</taxon>
    </lineage>
</organism>
<dbReference type="EMBL" id="CP000559">
    <property type="protein sequence ID" value="ABN07457.1"/>
    <property type="molecule type" value="Genomic_DNA"/>
</dbReference>
<dbReference type="AlphaFoldDB" id="A2ST01"/>
<dbReference type="Gene3D" id="3.40.50.1980">
    <property type="entry name" value="Nitrogenase molybdenum iron protein domain"/>
    <property type="match status" value="2"/>
</dbReference>
<dbReference type="Pfam" id="PF01497">
    <property type="entry name" value="Peripla_BP_2"/>
    <property type="match status" value="1"/>
</dbReference>
<dbReference type="InterPro" id="IPR050902">
    <property type="entry name" value="ABC_Transporter_SBP"/>
</dbReference>
<dbReference type="PROSITE" id="PS50983">
    <property type="entry name" value="FE_B12_PBP"/>
    <property type="match status" value="1"/>
</dbReference>
<dbReference type="eggNOG" id="arCOG04233">
    <property type="taxonomic scope" value="Archaea"/>
</dbReference>
<dbReference type="KEGG" id="mla:Mlab_1288"/>
<reference evidence="2 3" key="1">
    <citation type="journal article" date="2009" name="Stand. Genomic Sci.">
        <title>Complete genome sequence of Methanocorpusculum labreanum type strain Z.</title>
        <authorList>
            <person name="Anderson I.J."/>
            <person name="Sieprawska-Lupa M."/>
            <person name="Goltsman E."/>
            <person name="Lapidus A."/>
            <person name="Copeland A."/>
            <person name="Glavina Del Rio T."/>
            <person name="Tice H."/>
            <person name="Dalin E."/>
            <person name="Barry K."/>
            <person name="Pitluck S."/>
            <person name="Hauser L."/>
            <person name="Land M."/>
            <person name="Lucas S."/>
            <person name="Richardson P."/>
            <person name="Whitman W.B."/>
            <person name="Kyrpides N.C."/>
        </authorList>
    </citation>
    <scope>NUCLEOTIDE SEQUENCE [LARGE SCALE GENOMIC DNA]</scope>
    <source>
        <strain evidence="3">ATCC 43576 / DSM 4855 / Z</strain>
    </source>
</reference>
<dbReference type="HOGENOM" id="CLU_038034_7_2_2"/>
<gene>
    <name evidence="2" type="ordered locus">Mlab_1288</name>
</gene>
<name>A2ST01_METLZ</name>
<dbReference type="PROSITE" id="PS51257">
    <property type="entry name" value="PROKAR_LIPOPROTEIN"/>
    <property type="match status" value="1"/>
</dbReference>
<dbReference type="RefSeq" id="WP_011833660.1">
    <property type="nucleotide sequence ID" value="NC_008942.1"/>
</dbReference>
<proteinExistence type="predicted"/>
<evidence type="ECO:0000313" key="2">
    <source>
        <dbReference type="EMBL" id="ABN07457.1"/>
    </source>
</evidence>
<feature type="domain" description="Fe/B12 periplasmic-binding" evidence="1">
    <location>
        <begin position="55"/>
        <end position="317"/>
    </location>
</feature>
<dbReference type="OrthoDB" id="24039at2157"/>
<dbReference type="InterPro" id="IPR002491">
    <property type="entry name" value="ABC_transptr_periplasmic_BD"/>
</dbReference>
<sequence>MKKLFLFTVALLLLAVIFSAGCVGSNNQDTGKSDYTPVTVENFGRTITITEKPTSVAVAGPNCAEVFVALGLSDIVVGKSCDNHCLGPLPEYAAGYNSMPELTHGYPTLEAVVTSGCDFLYAIDWVFEGDFTVEALEQYGITVYVCEATDYEGVWKEIRELGEIFEVQDAAEAYIASEKARIAAVEKTVSGQDTLKVFIYDSDTGSGVYTAGAPNIETKFIETAGGVNIFDDLDKAWVGVSYEEILARNPDVIIIHDYEEATYEENVEALMHDPILSQLDAVKNKRFVRLSLESALPGSRTAYSIEVIAKGMYPELF</sequence>